<evidence type="ECO:0000256" key="2">
    <source>
        <dbReference type="SAM" id="Phobius"/>
    </source>
</evidence>
<protein>
    <recommendedName>
        <fullName evidence="5">LysM domain-containing protein</fullName>
    </recommendedName>
</protein>
<dbReference type="RefSeq" id="WP_093578019.1">
    <property type="nucleotide sequence ID" value="NZ_FPBA01000002.1"/>
</dbReference>
<accession>A0A1I6XUQ3</accession>
<reference evidence="4" key="1">
    <citation type="submission" date="2016-10" db="EMBL/GenBank/DDBJ databases">
        <authorList>
            <person name="Varghese N."/>
            <person name="Submissions S."/>
        </authorList>
    </citation>
    <scope>NUCLEOTIDE SEQUENCE [LARGE SCALE GENOMIC DNA]</scope>
    <source>
        <strain evidence="4">DSM 46136</strain>
    </source>
</reference>
<feature type="transmembrane region" description="Helical" evidence="2">
    <location>
        <begin position="61"/>
        <end position="89"/>
    </location>
</feature>
<keyword evidence="2" id="KW-0812">Transmembrane</keyword>
<dbReference type="STRING" id="1296565.SAMN05660657_00675"/>
<feature type="transmembrane region" description="Helical" evidence="2">
    <location>
        <begin position="101"/>
        <end position="122"/>
    </location>
</feature>
<dbReference type="Gene3D" id="3.10.350.10">
    <property type="entry name" value="LysM domain"/>
    <property type="match status" value="1"/>
</dbReference>
<evidence type="ECO:0008006" key="5">
    <source>
        <dbReference type="Google" id="ProtNLM"/>
    </source>
</evidence>
<feature type="region of interest" description="Disordered" evidence="1">
    <location>
        <begin position="147"/>
        <end position="166"/>
    </location>
</feature>
<dbReference type="InterPro" id="IPR036779">
    <property type="entry name" value="LysM_dom_sf"/>
</dbReference>
<evidence type="ECO:0000256" key="1">
    <source>
        <dbReference type="SAM" id="MobiDB-lite"/>
    </source>
</evidence>
<dbReference type="Proteomes" id="UP000199546">
    <property type="component" value="Unassembled WGS sequence"/>
</dbReference>
<dbReference type="OrthoDB" id="3210682at2"/>
<organism evidence="3 4">
    <name type="scientific">Geodermatophilus amargosae</name>
    <dbReference type="NCBI Taxonomy" id="1296565"/>
    <lineage>
        <taxon>Bacteria</taxon>
        <taxon>Bacillati</taxon>
        <taxon>Actinomycetota</taxon>
        <taxon>Actinomycetes</taxon>
        <taxon>Geodermatophilales</taxon>
        <taxon>Geodermatophilaceae</taxon>
        <taxon>Geodermatophilus</taxon>
    </lineage>
</organism>
<dbReference type="AlphaFoldDB" id="A0A1I6XUQ3"/>
<evidence type="ECO:0000313" key="4">
    <source>
        <dbReference type="Proteomes" id="UP000199546"/>
    </source>
</evidence>
<name>A0A1I6XUQ3_9ACTN</name>
<sequence length="240" mass="23533">MSARRLVVTTAAMAAVAVGLRALTPDLAAVVHGRGDLQSLVDTAGPEALLLAGVAALAWAVWAWGALGLALTALSALPGLAGAAAGLVLRCIVPASGRRAAALALGIGLATAPALAGCATTAPPPAVVVTATAETTGQAAKEVPDWPAAAPADAVPADAAPADAAPALPDWPAPAPGDHVVLRGECLWTIAAADLHTRTGAQPTDAQVAAAVGRWWSANATVIGPDPDLLLPGQVLRPPP</sequence>
<keyword evidence="2" id="KW-0472">Membrane</keyword>
<evidence type="ECO:0000313" key="3">
    <source>
        <dbReference type="EMBL" id="SFT42080.1"/>
    </source>
</evidence>
<keyword evidence="2" id="KW-1133">Transmembrane helix</keyword>
<gene>
    <name evidence="3" type="ORF">SAMN05660657_00675</name>
</gene>
<keyword evidence="4" id="KW-1185">Reference proteome</keyword>
<proteinExistence type="predicted"/>
<dbReference type="EMBL" id="FPBA01000002">
    <property type="protein sequence ID" value="SFT42080.1"/>
    <property type="molecule type" value="Genomic_DNA"/>
</dbReference>